<dbReference type="InterPro" id="IPR005119">
    <property type="entry name" value="LysR_subst-bd"/>
</dbReference>
<dbReference type="GO" id="GO:0003700">
    <property type="term" value="F:DNA-binding transcription factor activity"/>
    <property type="evidence" value="ECO:0007669"/>
    <property type="project" value="InterPro"/>
</dbReference>
<evidence type="ECO:0000256" key="2">
    <source>
        <dbReference type="ARBA" id="ARBA00023015"/>
    </source>
</evidence>
<dbReference type="Gene3D" id="3.40.190.10">
    <property type="entry name" value="Periplasmic binding protein-like II"/>
    <property type="match status" value="2"/>
</dbReference>
<dbReference type="GO" id="GO:0043565">
    <property type="term" value="F:sequence-specific DNA binding"/>
    <property type="evidence" value="ECO:0007669"/>
    <property type="project" value="TreeGrafter"/>
</dbReference>
<dbReference type="EMBL" id="SNZR01000015">
    <property type="protein sequence ID" value="TDR88161.1"/>
    <property type="molecule type" value="Genomic_DNA"/>
</dbReference>
<dbReference type="InterPro" id="IPR036390">
    <property type="entry name" value="WH_DNA-bd_sf"/>
</dbReference>
<feature type="domain" description="HTH lysR-type" evidence="5">
    <location>
        <begin position="6"/>
        <end position="63"/>
    </location>
</feature>
<dbReference type="PROSITE" id="PS50931">
    <property type="entry name" value="HTH_LYSR"/>
    <property type="match status" value="1"/>
</dbReference>
<dbReference type="Proteomes" id="UP000295122">
    <property type="component" value="Unassembled WGS sequence"/>
</dbReference>
<sequence length="301" mass="33094">MIGGLPPLQWLLTFRAVMEAGSFAGAAKLLNLTPSAVSHQMRALEGRLQRPLFLRVKRTVVPTEEALAYSASIGESFARLVTATSRVSSGADARRLPIHASPSFATLWLVPRLKQFLRAHPSIDVALYASHEPARLGQDGILVDIQYARPVPESCEAVPLAEELIVPMAGPTFVAEHRLREPGDIARVPLIHSLRCVAPWDQWAARHSPHVPLNPRGLQFDRAHLALAAAADGLGLALESTLQAGDHLRRGELLMPFGALGVPAIAHRLVYRREDRDNPEIMAFLEWITGLLAQERHPDRR</sequence>
<dbReference type="InterPro" id="IPR000847">
    <property type="entry name" value="LysR_HTH_N"/>
</dbReference>
<evidence type="ECO:0000313" key="7">
    <source>
        <dbReference type="Proteomes" id="UP000295122"/>
    </source>
</evidence>
<reference evidence="6 7" key="1">
    <citation type="submission" date="2019-03" db="EMBL/GenBank/DDBJ databases">
        <title>Genomic Encyclopedia of Type Strains, Phase IV (KMG-IV): sequencing the most valuable type-strain genomes for metagenomic binning, comparative biology and taxonomic classification.</title>
        <authorList>
            <person name="Goeker M."/>
        </authorList>
    </citation>
    <scope>NUCLEOTIDE SEQUENCE [LARGE SCALE GENOMIC DNA]</scope>
    <source>
        <strain evidence="6 7">DSM 25903</strain>
    </source>
</reference>
<dbReference type="InterPro" id="IPR036388">
    <property type="entry name" value="WH-like_DNA-bd_sf"/>
</dbReference>
<keyword evidence="2" id="KW-0805">Transcription regulation</keyword>
<dbReference type="Pfam" id="PF03466">
    <property type="entry name" value="LysR_substrate"/>
    <property type="match status" value="1"/>
</dbReference>
<dbReference type="GO" id="GO:0006351">
    <property type="term" value="P:DNA-templated transcription"/>
    <property type="evidence" value="ECO:0007669"/>
    <property type="project" value="TreeGrafter"/>
</dbReference>
<evidence type="ECO:0000256" key="1">
    <source>
        <dbReference type="ARBA" id="ARBA00009437"/>
    </source>
</evidence>
<dbReference type="AlphaFoldDB" id="A0A4R7BRZ2"/>
<keyword evidence="3" id="KW-0238">DNA-binding</keyword>
<evidence type="ECO:0000313" key="6">
    <source>
        <dbReference type="EMBL" id="TDR88161.1"/>
    </source>
</evidence>
<proteinExistence type="inferred from homology"/>
<keyword evidence="4" id="KW-0804">Transcription</keyword>
<accession>A0A4R7BRZ2</accession>
<evidence type="ECO:0000256" key="3">
    <source>
        <dbReference type="ARBA" id="ARBA00023125"/>
    </source>
</evidence>
<dbReference type="Gene3D" id="1.10.10.10">
    <property type="entry name" value="Winged helix-like DNA-binding domain superfamily/Winged helix DNA-binding domain"/>
    <property type="match status" value="1"/>
</dbReference>
<organism evidence="6 7">
    <name type="scientific">Enterovirga rhinocerotis</name>
    <dbReference type="NCBI Taxonomy" id="1339210"/>
    <lineage>
        <taxon>Bacteria</taxon>
        <taxon>Pseudomonadati</taxon>
        <taxon>Pseudomonadota</taxon>
        <taxon>Alphaproteobacteria</taxon>
        <taxon>Hyphomicrobiales</taxon>
        <taxon>Methylobacteriaceae</taxon>
        <taxon>Enterovirga</taxon>
    </lineage>
</organism>
<comment type="similarity">
    <text evidence="1">Belongs to the LysR transcriptional regulatory family.</text>
</comment>
<comment type="caution">
    <text evidence="6">The sequence shown here is derived from an EMBL/GenBank/DDBJ whole genome shotgun (WGS) entry which is preliminary data.</text>
</comment>
<protein>
    <submittedName>
        <fullName evidence="6">LysR family transcriptional regulator</fullName>
    </submittedName>
</protein>
<dbReference type="InterPro" id="IPR058163">
    <property type="entry name" value="LysR-type_TF_proteobact-type"/>
</dbReference>
<gene>
    <name evidence="6" type="ORF">EV668_4031</name>
</gene>
<dbReference type="RefSeq" id="WP_133773425.1">
    <property type="nucleotide sequence ID" value="NZ_SNZR01000015.1"/>
</dbReference>
<dbReference type="Pfam" id="PF00126">
    <property type="entry name" value="HTH_1"/>
    <property type="match status" value="1"/>
</dbReference>
<dbReference type="PANTHER" id="PTHR30537:SF58">
    <property type="entry name" value="HTH-TYPE TRANSCRIPTIONAL REGULATOR PERR"/>
    <property type="match status" value="1"/>
</dbReference>
<name>A0A4R7BRZ2_9HYPH</name>
<evidence type="ECO:0000259" key="5">
    <source>
        <dbReference type="PROSITE" id="PS50931"/>
    </source>
</evidence>
<dbReference type="SUPFAM" id="SSF53850">
    <property type="entry name" value="Periplasmic binding protein-like II"/>
    <property type="match status" value="1"/>
</dbReference>
<keyword evidence="7" id="KW-1185">Reference proteome</keyword>
<dbReference type="OrthoDB" id="9793571at2"/>
<evidence type="ECO:0000256" key="4">
    <source>
        <dbReference type="ARBA" id="ARBA00023163"/>
    </source>
</evidence>
<dbReference type="PANTHER" id="PTHR30537">
    <property type="entry name" value="HTH-TYPE TRANSCRIPTIONAL REGULATOR"/>
    <property type="match status" value="1"/>
</dbReference>
<dbReference type="SUPFAM" id="SSF46785">
    <property type="entry name" value="Winged helix' DNA-binding domain"/>
    <property type="match status" value="1"/>
</dbReference>